<feature type="compositionally biased region" description="Polar residues" evidence="1">
    <location>
        <begin position="352"/>
        <end position="361"/>
    </location>
</feature>
<feature type="compositionally biased region" description="Basic and acidic residues" evidence="1">
    <location>
        <begin position="132"/>
        <end position="145"/>
    </location>
</feature>
<dbReference type="InterPro" id="IPR038610">
    <property type="entry name" value="FliK-like_C_sf"/>
</dbReference>
<feature type="region of interest" description="Disordered" evidence="1">
    <location>
        <begin position="624"/>
        <end position="887"/>
    </location>
</feature>
<sequence>MTVARGLSAEAPSAVTGRNGTREQGSKATDAEGFTAAMRDVGSSQEGTGTANKPTSNEATPTKNKRSQAEAEAQSAQSTGQSTGASKDADLDAVVAAVDAVDAEDAGDELSKRAARADTGKSTDAAALERYGGPRRDRLDQETKNPRTAAKSARDAEGSTSEKTAGAAKGKARADKADVSSTKSQSAEATETTDGIEADAAAKTQAADPAAKSGANLDETASVGGDAEADATGKLPVADSAPLPAQGKSVDTGTGRKHRALHAPITAETDPELARLQAEKAGEAAKEALAPMLSAEQVAERLGIALPGQEDAVVEDDTAPPPPRDGRIIVTVGRGMSFAPAPAADEAAEAPSTTGGSTASLANPISPDAKLAAILGGFGLDSRFFADTEKDPATQSPMIDTAAGSKVSARLDQLSDSVSATALAGQSASSEAPAVAGDRDRRARSGNANEAAASGRAASAEATFAKAGKAEVALGEVAKTSRGNDLDNPAEIPGSAAQKTASAAAPDVTIARSALSADPRPSSGLPTRVDLVSMRTDFEPATRRAERRGADDVKTALPTSPAASARRVAASLGDNLAQALTGTSDLALDAGRADGAGQPDLMPSMARPGAAEIASRTAGELTAARPVSDGLGQSLAQSADAVRGSERSPMVEARGTIDTPVTATATTQPDPVDPQVADPLRGRNDDGRPNLQTSPSGSSARRDLPGQDSAATQGRGEAESPARSETVLTTRRSETAATSADSQPARLPQFQAGRDGGTVAGSAAAATAERHGDNRAFQSIATNAEMGASTRNAASSDQPAARSPRDGVSVDGRLAGREAARSNAPAMSEKPMAGMPSAERGDGARVNGQSRAETAPPDQARPASMARASADHAMPVSQTAAPGENARVDGTAAPAMKIPATGVATDRSRDAATAGVEMPVKTAQPSMQQSRNDARDLTNSLPGMVPSATSQVADAVASALGQVNGAANASGVERTRLRAGGAALKTMQIQLSPEQLGKLNITLKLIEGNLAVHIEASEPETALRLKDDTEGLKSLLKSAGFDVDDAVVTFGSRDASGARMAQQPAAQGEASTTGQSRGDQASSGQSSGGQGGRPGEGGARQSRPQPSPATPERIGENARRSPGIDPSVYL</sequence>
<feature type="compositionally biased region" description="Basic and acidic residues" evidence="1">
    <location>
        <begin position="109"/>
        <end position="121"/>
    </location>
</feature>
<feature type="compositionally biased region" description="Polar residues" evidence="1">
    <location>
        <begin position="421"/>
        <end position="430"/>
    </location>
</feature>
<reference evidence="3 4" key="1">
    <citation type="submission" date="2021-04" db="EMBL/GenBank/DDBJ databases">
        <title>Whole genome sequence of Jiella sp. KSK16Y-1.</title>
        <authorList>
            <person name="Tuo L."/>
        </authorList>
    </citation>
    <scope>NUCLEOTIDE SEQUENCE [LARGE SCALE GENOMIC DNA]</scope>
    <source>
        <strain evidence="3 4">KSK16Y-1</strain>
    </source>
</reference>
<feature type="region of interest" description="Disordered" evidence="1">
    <location>
        <begin position="101"/>
        <end position="284"/>
    </location>
</feature>
<feature type="region of interest" description="Disordered" evidence="1">
    <location>
        <begin position="340"/>
        <end position="361"/>
    </location>
</feature>
<feature type="compositionally biased region" description="Polar residues" evidence="1">
    <location>
        <begin position="789"/>
        <end position="798"/>
    </location>
</feature>
<dbReference type="RefSeq" id="WP_209595123.1">
    <property type="nucleotide sequence ID" value="NZ_JAGJCF010000009.1"/>
</dbReference>
<feature type="compositionally biased region" description="Polar residues" evidence="1">
    <location>
        <begin position="179"/>
        <end position="193"/>
    </location>
</feature>
<feature type="compositionally biased region" description="Low complexity" evidence="1">
    <location>
        <begin position="496"/>
        <end position="505"/>
    </location>
</feature>
<keyword evidence="3" id="KW-0969">Cilium</keyword>
<feature type="region of interest" description="Disordered" evidence="1">
    <location>
        <begin position="1"/>
        <end position="88"/>
    </location>
</feature>
<feature type="compositionally biased region" description="Basic and acidic residues" evidence="1">
    <location>
        <begin position="536"/>
        <end position="554"/>
    </location>
</feature>
<dbReference type="Proteomes" id="UP000678276">
    <property type="component" value="Unassembled WGS sequence"/>
</dbReference>
<feature type="domain" description="Flagellar hook-length control protein-like C-terminal" evidence="2">
    <location>
        <begin position="982"/>
        <end position="1053"/>
    </location>
</feature>
<feature type="region of interest" description="Disordered" evidence="1">
    <location>
        <begin position="309"/>
        <end position="328"/>
    </location>
</feature>
<evidence type="ECO:0000256" key="1">
    <source>
        <dbReference type="SAM" id="MobiDB-lite"/>
    </source>
</evidence>
<keyword evidence="4" id="KW-1185">Reference proteome</keyword>
<proteinExistence type="predicted"/>
<feature type="compositionally biased region" description="Low complexity" evidence="1">
    <location>
        <begin position="198"/>
        <end position="212"/>
    </location>
</feature>
<feature type="compositionally biased region" description="Low complexity" evidence="1">
    <location>
        <begin position="1074"/>
        <end position="1085"/>
    </location>
</feature>
<feature type="compositionally biased region" description="Gly residues" evidence="1">
    <location>
        <begin position="1086"/>
        <end position="1098"/>
    </location>
</feature>
<keyword evidence="3" id="KW-0966">Cell projection</keyword>
<feature type="compositionally biased region" description="Low complexity" evidence="1">
    <location>
        <begin position="659"/>
        <end position="679"/>
    </location>
</feature>
<feature type="compositionally biased region" description="Polar residues" evidence="1">
    <location>
        <begin position="690"/>
        <end position="699"/>
    </location>
</feature>
<evidence type="ECO:0000259" key="2">
    <source>
        <dbReference type="Pfam" id="PF02120"/>
    </source>
</evidence>
<evidence type="ECO:0000313" key="4">
    <source>
        <dbReference type="Proteomes" id="UP000678276"/>
    </source>
</evidence>
<organism evidence="3 4">
    <name type="scientific">Jiella mangrovi</name>
    <dbReference type="NCBI Taxonomy" id="2821407"/>
    <lineage>
        <taxon>Bacteria</taxon>
        <taxon>Pseudomonadati</taxon>
        <taxon>Pseudomonadota</taxon>
        <taxon>Alphaproteobacteria</taxon>
        <taxon>Hyphomicrobiales</taxon>
        <taxon>Aurantimonadaceae</taxon>
        <taxon>Jiella</taxon>
    </lineage>
</organism>
<dbReference type="CDD" id="cd17470">
    <property type="entry name" value="T3SS_Flik_C"/>
    <property type="match status" value="1"/>
</dbReference>
<feature type="region of interest" description="Disordered" evidence="1">
    <location>
        <begin position="480"/>
        <end position="563"/>
    </location>
</feature>
<feature type="compositionally biased region" description="Low complexity" evidence="1">
    <location>
        <begin position="445"/>
        <end position="459"/>
    </location>
</feature>
<dbReference type="Gene3D" id="3.30.750.140">
    <property type="match status" value="1"/>
</dbReference>
<accession>A0ABS4BJB6</accession>
<protein>
    <submittedName>
        <fullName evidence="3">Flagellar hook-length control protein FliK</fullName>
    </submittedName>
</protein>
<dbReference type="Pfam" id="PF02120">
    <property type="entry name" value="Flg_hook"/>
    <property type="match status" value="1"/>
</dbReference>
<dbReference type="EMBL" id="JAGJCF010000009">
    <property type="protein sequence ID" value="MBP0616642.1"/>
    <property type="molecule type" value="Genomic_DNA"/>
</dbReference>
<comment type="caution">
    <text evidence="3">The sequence shown here is derived from an EMBL/GenBank/DDBJ whole genome shotgun (WGS) entry which is preliminary data.</text>
</comment>
<feature type="region of interest" description="Disordered" evidence="1">
    <location>
        <begin position="1058"/>
        <end position="1130"/>
    </location>
</feature>
<evidence type="ECO:0000313" key="3">
    <source>
        <dbReference type="EMBL" id="MBP0616642.1"/>
    </source>
</evidence>
<feature type="compositionally biased region" description="Low complexity" evidence="1">
    <location>
        <begin position="340"/>
        <end position="351"/>
    </location>
</feature>
<feature type="compositionally biased region" description="Low complexity" evidence="1">
    <location>
        <begin position="70"/>
        <end position="88"/>
    </location>
</feature>
<keyword evidence="3" id="KW-0282">Flagellum</keyword>
<gene>
    <name evidence="3" type="ORF">J6595_13720</name>
</gene>
<name>A0ABS4BJB6_9HYPH</name>
<feature type="region of interest" description="Disordered" evidence="1">
    <location>
        <begin position="421"/>
        <end position="459"/>
    </location>
</feature>
<feature type="compositionally biased region" description="Polar residues" evidence="1">
    <location>
        <begin position="42"/>
        <end position="62"/>
    </location>
</feature>
<dbReference type="InterPro" id="IPR021136">
    <property type="entry name" value="Flagellar_hook_control-like_C"/>
</dbReference>